<feature type="compositionally biased region" description="Basic residues" evidence="1">
    <location>
        <begin position="1"/>
        <end position="17"/>
    </location>
</feature>
<reference evidence="2" key="1">
    <citation type="submission" date="2020-04" db="EMBL/GenBank/DDBJ databases">
        <authorList>
            <person name="Neveu A P."/>
        </authorList>
    </citation>
    <scope>NUCLEOTIDE SEQUENCE</scope>
    <source>
        <tissue evidence="2">Whole embryo</tissue>
    </source>
</reference>
<feature type="region of interest" description="Disordered" evidence="1">
    <location>
        <begin position="409"/>
        <end position="491"/>
    </location>
</feature>
<organism evidence="2">
    <name type="scientific">Phallusia mammillata</name>
    <dbReference type="NCBI Taxonomy" id="59560"/>
    <lineage>
        <taxon>Eukaryota</taxon>
        <taxon>Metazoa</taxon>
        <taxon>Chordata</taxon>
        <taxon>Tunicata</taxon>
        <taxon>Ascidiacea</taxon>
        <taxon>Phlebobranchia</taxon>
        <taxon>Ascidiidae</taxon>
        <taxon>Phallusia</taxon>
    </lineage>
</organism>
<evidence type="ECO:0000256" key="1">
    <source>
        <dbReference type="SAM" id="MobiDB-lite"/>
    </source>
</evidence>
<protein>
    <submittedName>
        <fullName evidence="2">Uncharacterized protein LOC100175654</fullName>
    </submittedName>
</protein>
<evidence type="ECO:0000313" key="2">
    <source>
        <dbReference type="EMBL" id="CAB3260712.1"/>
    </source>
</evidence>
<feature type="region of interest" description="Disordered" evidence="1">
    <location>
        <begin position="352"/>
        <end position="389"/>
    </location>
</feature>
<feature type="compositionally biased region" description="Basic and acidic residues" evidence="1">
    <location>
        <begin position="409"/>
        <end position="426"/>
    </location>
</feature>
<gene>
    <name evidence="2" type="primary">LOC100175654</name>
</gene>
<proteinExistence type="evidence at transcript level"/>
<feature type="region of interest" description="Disordered" evidence="1">
    <location>
        <begin position="201"/>
        <end position="313"/>
    </location>
</feature>
<feature type="compositionally biased region" description="Basic residues" evidence="1">
    <location>
        <begin position="469"/>
        <end position="479"/>
    </location>
</feature>
<accession>A0A6F9DGZ4</accession>
<sequence length="545" mass="61769">MGVRHSKPRTGRRRLKGRPTSERQSPEGDACPTAAPPTSLDKDRSPRLCNQACPCNKVRQEGTEEAEWAHREDYGNTKIPSAFSPNADGGNEAKIKTPSFRCLENAVDLRVNLPQKEQVLEAKSKFLERSSFSIERDPTDTEQGETEWTFSLENRLNHETGKSRDEELLRVMSSIRDALDSSIGQCSDGQNRVRVRLSVTPEPKARNRLRHDQSDFTPLLRHRSSSPNVTEKGNIRNHQTQDKSSCSPETNSGVVNEINATDRRHHYRQIPGVDSEESKPTPTSCTKCHKSDKRSNHSSRSRERHRVCTSKQHCCRDDRKHAHRYQSPFDQSFRETMYLRLRELQRDSAREERLARGWGSSAPSSSSESSSDSEYSGDDGCDDSAQASSQVSRIFEPLSKEAMQAITHSTERRIEVERSMSLKQRDSLSLTHHVHKHESMTSRDTTVTSRSNLSKPKSRESRSVDISSRRKFTKTRKKSSGNVSTLGKPHHGYLRANILPPGAMSAFPNTPQLSTALSQDTSGSVQRHQHEHIHHHYYYHSKSES</sequence>
<dbReference type="EMBL" id="LR786396">
    <property type="protein sequence ID" value="CAB3260712.1"/>
    <property type="molecule type" value="mRNA"/>
</dbReference>
<name>A0A6F9DGZ4_9ASCI</name>
<feature type="compositionally biased region" description="Polar residues" evidence="1">
    <location>
        <begin position="442"/>
        <end position="455"/>
    </location>
</feature>
<feature type="compositionally biased region" description="Polar residues" evidence="1">
    <location>
        <begin position="225"/>
        <end position="254"/>
    </location>
</feature>
<dbReference type="AlphaFoldDB" id="A0A6F9DGZ4"/>
<feature type="compositionally biased region" description="Low complexity" evidence="1">
    <location>
        <begin position="359"/>
        <end position="374"/>
    </location>
</feature>
<feature type="compositionally biased region" description="Basic residues" evidence="1">
    <location>
        <begin position="287"/>
        <end position="308"/>
    </location>
</feature>
<feature type="region of interest" description="Disordered" evidence="1">
    <location>
        <begin position="1"/>
        <end position="47"/>
    </location>
</feature>